<dbReference type="EMBL" id="FMCW01000041">
    <property type="protein sequence ID" value="SCF18743.1"/>
    <property type="molecule type" value="Genomic_DNA"/>
</dbReference>
<dbReference type="PANTHER" id="PTHR45527">
    <property type="entry name" value="NONRIBOSOMAL PEPTIDE SYNTHETASE"/>
    <property type="match status" value="1"/>
</dbReference>
<evidence type="ECO:0000256" key="2">
    <source>
        <dbReference type="ARBA" id="ARBA00006432"/>
    </source>
</evidence>
<dbReference type="CDD" id="cd05930">
    <property type="entry name" value="A_NRPS"/>
    <property type="match status" value="1"/>
</dbReference>
<evidence type="ECO:0000256" key="3">
    <source>
        <dbReference type="ARBA" id="ARBA00022450"/>
    </source>
</evidence>
<evidence type="ECO:0000259" key="7">
    <source>
        <dbReference type="PROSITE" id="PS50075"/>
    </source>
</evidence>
<dbReference type="Pfam" id="PF00501">
    <property type="entry name" value="AMP-binding"/>
    <property type="match status" value="3"/>
</dbReference>
<dbReference type="GO" id="GO:0044550">
    <property type="term" value="P:secondary metabolite biosynthetic process"/>
    <property type="evidence" value="ECO:0007669"/>
    <property type="project" value="UniProtKB-ARBA"/>
</dbReference>
<keyword evidence="6" id="KW-0045">Antibiotic biosynthesis</keyword>
<dbReference type="CDD" id="cd19543">
    <property type="entry name" value="DCL_NRPS"/>
    <property type="match status" value="3"/>
</dbReference>
<dbReference type="FunFam" id="3.40.50.12780:FF:000012">
    <property type="entry name" value="Non-ribosomal peptide synthetase"/>
    <property type="match status" value="3"/>
</dbReference>
<evidence type="ECO:0000313" key="9">
    <source>
        <dbReference type="Proteomes" id="UP000199375"/>
    </source>
</evidence>
<dbReference type="InterPro" id="IPR020845">
    <property type="entry name" value="AMP-binding_CS"/>
</dbReference>
<organism evidence="8 9">
    <name type="scientific">Micromonospora haikouensis</name>
    <dbReference type="NCBI Taxonomy" id="686309"/>
    <lineage>
        <taxon>Bacteria</taxon>
        <taxon>Bacillati</taxon>
        <taxon>Actinomycetota</taxon>
        <taxon>Actinomycetes</taxon>
        <taxon>Micromonosporales</taxon>
        <taxon>Micromonosporaceae</taxon>
        <taxon>Micromonospora</taxon>
    </lineage>
</organism>
<dbReference type="PROSITE" id="PS50075">
    <property type="entry name" value="CARRIER"/>
    <property type="match status" value="3"/>
</dbReference>
<dbReference type="InterPro" id="IPR036736">
    <property type="entry name" value="ACP-like_sf"/>
</dbReference>
<keyword evidence="3" id="KW-0596">Phosphopantetheine</keyword>
<dbReference type="InterPro" id="IPR010071">
    <property type="entry name" value="AA_adenyl_dom"/>
</dbReference>
<dbReference type="InterPro" id="IPR006162">
    <property type="entry name" value="Ppantetheine_attach_site"/>
</dbReference>
<dbReference type="FunFam" id="3.30.300.30:FF:000010">
    <property type="entry name" value="Enterobactin synthetase component F"/>
    <property type="match status" value="3"/>
</dbReference>
<dbReference type="FunFam" id="3.40.50.980:FF:000001">
    <property type="entry name" value="Non-ribosomal peptide synthetase"/>
    <property type="match status" value="3"/>
</dbReference>
<feature type="domain" description="Carrier" evidence="7">
    <location>
        <begin position="3045"/>
        <end position="3119"/>
    </location>
</feature>
<name>A0A1C4YDD2_9ACTN</name>
<dbReference type="SUPFAM" id="SSF56801">
    <property type="entry name" value="Acetyl-CoA synthetase-like"/>
    <property type="match status" value="3"/>
</dbReference>
<dbReference type="FunFam" id="2.30.38.10:FF:000001">
    <property type="entry name" value="Non-ribosomal peptide synthetase PvdI"/>
    <property type="match status" value="3"/>
</dbReference>
<dbReference type="Proteomes" id="UP000199375">
    <property type="component" value="Unassembled WGS sequence"/>
</dbReference>
<dbReference type="InterPro" id="IPR045851">
    <property type="entry name" value="AMP-bd_C_sf"/>
</dbReference>
<reference evidence="8 9" key="1">
    <citation type="submission" date="2016-06" db="EMBL/GenBank/DDBJ databases">
        <authorList>
            <person name="Kjaerup R.B."/>
            <person name="Dalgaard T.S."/>
            <person name="Juul-Madsen H.R."/>
        </authorList>
    </citation>
    <scope>NUCLEOTIDE SEQUENCE [LARGE SCALE GENOMIC DNA]</scope>
    <source>
        <strain evidence="8 9">DSM 45626</strain>
    </source>
</reference>
<dbReference type="GO" id="GO:0003824">
    <property type="term" value="F:catalytic activity"/>
    <property type="evidence" value="ECO:0007669"/>
    <property type="project" value="InterPro"/>
</dbReference>
<dbReference type="Gene3D" id="2.30.38.10">
    <property type="entry name" value="Luciferase, Domain 3"/>
    <property type="match status" value="3"/>
</dbReference>
<dbReference type="InterPro" id="IPR029058">
    <property type="entry name" value="AB_hydrolase_fold"/>
</dbReference>
<evidence type="ECO:0000313" key="8">
    <source>
        <dbReference type="EMBL" id="SCF18743.1"/>
    </source>
</evidence>
<dbReference type="CDD" id="cd17646">
    <property type="entry name" value="A_NRPS_AB3403-like"/>
    <property type="match status" value="1"/>
</dbReference>
<dbReference type="InterPro" id="IPR023213">
    <property type="entry name" value="CAT-like_dom_sf"/>
</dbReference>
<keyword evidence="5" id="KW-0677">Repeat</keyword>
<comment type="similarity">
    <text evidence="2">Belongs to the ATP-dependent AMP-binding enzyme family.</text>
</comment>
<dbReference type="InterPro" id="IPR009081">
    <property type="entry name" value="PP-bd_ACP"/>
</dbReference>
<dbReference type="Gene3D" id="3.30.300.30">
    <property type="match status" value="3"/>
</dbReference>
<dbReference type="Gene3D" id="1.10.1200.10">
    <property type="entry name" value="ACP-like"/>
    <property type="match status" value="2"/>
</dbReference>
<evidence type="ECO:0000256" key="5">
    <source>
        <dbReference type="ARBA" id="ARBA00022737"/>
    </source>
</evidence>
<dbReference type="Gene3D" id="3.30.559.30">
    <property type="entry name" value="Nonribosomal peptide synthetase, condensation domain"/>
    <property type="match status" value="4"/>
</dbReference>
<accession>A0A1C4YDD2</accession>
<dbReference type="Pfam" id="PF00668">
    <property type="entry name" value="Condensation"/>
    <property type="match status" value="4"/>
</dbReference>
<sequence length="3589" mass="380626">MTKKSGLEDVLPLSPLQEGLLFHALYDTDAPDVYTVSTALDLTGPLDSGRLRDAGQALLDRHANLRAGFRRTAKGGTVAVIPTRARLPWTEHDLSGLPEAERAAGLDRLAAADRDERFDMARPPLLRMTLTRLGDDVHRLTITHHHILLDGWSAPLLVRELLDLYASPGSLPPVTPYKAYLAWLARWDRDAAIAAWRQALAGLDEPTRIAPAGTVPEPVVPGSVETALPVDLSGRLTHLARSAGLTLNTVVQAAWGLLLARLTGRDDVVFGATVSGRPPQLAGVESMIGLFINTVPVRVRLDPGESVAGLLARLQDEQAGLMEHQYLGLSDIQRLAGHGELFDTLTVFESYPYDPAAAEPVAGLRVAEARDEDATHYPLVLVAEPGPQINLEIRHRPDVFDAEAARVLLDRLTRILAAVADDPAAPVGRIDILDPAERATVLTDWNGSIDGIVPTTFPRRFAEMAEAYPQQVAVVCGDEQVTYAELATRSDRLARALAARGVGPGQVVAVALPRSVDLVTALVGVLRSGAAYLALDLDYPTDRLRYMLDDAAPACVVTDAGLAGTLPGDVPVLDVAAEGPQVTPREPQVHDAAYVIYTSGSTGQPKGVVVTHEGVAKLLATQQQRLGVDEHSRVLFFASPSFDLAYWELCQALLSGGALVVVPAELRVPGASLVDYLTKHEVTQLALPPSVLGALPADCQLPLGVSMLVGTEEVPARLAERFAAGRRMFNAYGPTETSVNATLWECAAVTSATVPIGRPDPGQLAYVLDSGLNPVPAGTIGELYLGGLGLARGYLNRPGLTAERFLPDPFAASGARMYRTGDLVRWTAHGALEFVGRADHQVKIRGFRVELGEIEAVVARQEGVRQAAVVLRADGGVKRIVAYVVPGVDLTRLRADVAAVLPDYMVPGAFVALDGLPVSVNGKLDRAALPAPDFTADRPRRAPRTPREKLLCDVFAEVLGVPEIGVDDDFFALGGDSIMSMQLVGRARVVGLVISPRQVFQHRTPAGLVTVAGTVSTAEVIPASLSLVNLTEADRRELAGLGAEVRELLPLSPLQTGLLFHSLLDDGGLDVYTVRMVLELAGPIDPVRLRAAGQALLDRHGNLRASFHHLASGTVVSVVPARVAVPWTEVDLSDLDGDARDSAWQRLLAEQSRRFDPATAPLLRLALARTGPDAHRLVLTHHHLLLDGWSRGPLLAELSALYRDGDSVPVTGRPFRDYLAWLSGQDRQATEQAWAAALDGLAQPTRVAPVDQHRAALAPEVAEAALPEDRTAALTALARAHGVTVNTVVQAAWGLLLARLTGRDDVVFGATVSGRPPQLAGVESMIGLFINTVPVRVRLDPGESVAGLLARLQDEQAGLMEHQYLGLSDIQRLAGHGELFDTLLVFENYPDGDAADDGLPVTGADGHDATHYPLTLIAEPGPMLHLAVEYRPDLFDRAHATRLVDALVTVVDGLVTGLDAPVGRVGLLDRAGREALLAAGTGEIRDLPGATLPELVAAQVAATPDAVAVIGPDGVELTYRDLDARVERLAGVLAAAGAGPERVVALAVPRSVALVVALLAAGRAGAAYLPLDLDHPDARLAAMLADARPVALLASAATAARVAGLPHAPRPIVVDQPLDARQALPTPPGPRHPAYVIYTSGSTGAPKGVTVEHAGIVNRLRWMQHEYRLTTDDRVLQKTPAGFDVSVWEFYWPLITGAALVVARPDGHRDPVHLAELIQQQRVTTVHFVPSMLAAFLAEPRAAGCTGLRRVLSSGEALPSALAGRCREVLPGADLHNLYGPTEASVDVTAWPAARDAGVVTVPIGAPVWNTRVAVLDAALRPVPVGVPGELYLSGVQLARGYRGRPDLTAGRFVADPYGPPGARMYRTGDQVRWAAAGVLEFLGRGDGQVKIRGLRVELGEIEAALAGQPGVSAAVVVLRQDRPGVAHLVAYLTVAGALDEGALRGRLAALLPEHMVPSAFVVLDALPVSVNGKLDRGALPAPDFAAVATATAARNPREQLLVDLFAQVLGLPAVGVEDDFFGLGGDSIVSIQLVGRARAAGLSLSLRQVFQLRTPAALAAAAGSAFTATTDSGALVTLTDAETAEIAGLGLDVAEVLPLSPLQAGLLFHAAFDADGLDLYTVQIVFDLPGDVDPARLRAAGQALLQRHANLRSSFHQLDTGRSVAVVARSVVLPWAEADLSGLSPDQRDEAWQRCLAEEGRRFDPAVAPLLRMMLVRTGDAHRLVLTHQHMLLDGWSRGPLMDQLAELYAGDAGPAPAPYRDFLAWLAGQDRTAAERAWRAALSGITDATRLVPADPQREPVVPDLVEQELPGSVTAELTALARSRSLTLNTLVQAAWSIVLGRLTGRDDVVFGATVSGRPPQLAGVESMIGLFINTVPVRVRIDPAEPVAGLLARLQDEQAALLDHQYLGLADIQRLAGTGELFDTLLIVENYPERDPGGPGSLLEAAEAGGRDATHYPLTWVVDPGERLRVGLEFRPDLFAQSTAARLVAALVAVLAAFTTDPARPVGRIDLVSGEERTGWNPPPPVVGDDDPTVAVLFERQAAQSPHAPAVVGGSARWTFAELNDRANRLARLLAARGVGAEDVVALALPRTADAITAILAVLKAGAAYLPLDPAYPPARVAAMLADARPALLVTAAGAGVAADGVDRVLVDDPALGALAGGNLTDADRARPARAQHPAYVIYTSGSTGRPKGVVVTHRNLVNLFRSHRDQLHLPARVTTGRRHLRVAHAWSFAFDASWQPQLWLLDGHALHIVTEEEQRDPEQLVELIRAEGIDFIEVTPSHFTQLADAGLIRDGRCPLALVGVGGEAVPPALWQRLGGLSDTEAVNLYGPTEATVDALAARIGDTASPVIGRAIVGARAYVLDHALRHAPAGVAGELYVAGAGLARGYLGRPDQTAERFLADPYGPPGERMYRTGDLVRWTEDGRVEYLGRVDEQVKIRGFRVELGEIESVLAAQPGVTEAVVVAREDRPGARLLAGYVVGGDDLDPAALRAAVAAELPDYMVPAVLLRLDRLPTLANGKLDRAALPAPDLGAAAGGREPRTDRERLLGDVVAATLGLPSVDVEADFFALGGDSIVAMQLVGRARAAGLRLTPRQIFAERTVAGLALVATAIDPVGDRTADGVGSFPLTPVMHWLREVGDPIDGFNQSAVVQVPADLGWDALLTALQAVVDRHDLLRARLDRTGDWSIVVPPPGSSRAADWTVRVDVAGLDDRGLWDAVAEQARLAQAALDPVGGVLIRAAWLDAGPRRPGRLLLLVHHLVVDGVSWRVLLPEIGAAWRDAVAGRAPLTTPGGTSFRRWATGLAERALDPARAAELPRWTQIVGRGDPLPARRRLDPAVDVAGTLRDITLTLPTDVTDALLTRVPAGLGAGINDVLLGALGVAVTRWRAAHGGTGDAVLVALEGHGREEHLVDGADLSGTVGWFTNIFPVCLDTAGIDVSTGGPAVAEAVGRVREHLAAFPDNGMGYGMLRYLNPTTGPALAALPHPPIQFNYMGRFDFPEAADWEFAPEAEAAENGADEAMPETYELVLNAQTEDRATGPQLVATWSWPDGLFAEESVDDLARAWFDALQALVTHTRTRSNR</sequence>
<dbReference type="InterPro" id="IPR001242">
    <property type="entry name" value="Condensation_dom"/>
</dbReference>
<dbReference type="Pfam" id="PF13193">
    <property type="entry name" value="AMP-binding_C"/>
    <property type="match status" value="3"/>
</dbReference>
<dbReference type="NCBIfam" id="NF003417">
    <property type="entry name" value="PRK04813.1"/>
    <property type="match status" value="3"/>
</dbReference>
<dbReference type="SUPFAM" id="SSF52777">
    <property type="entry name" value="CoA-dependent acyltransferases"/>
    <property type="match status" value="8"/>
</dbReference>
<protein>
    <submittedName>
        <fullName evidence="8">Non-ribosomal peptide synthase domain TIGR01720/amino acid adenylation domain-containing protein</fullName>
    </submittedName>
</protein>
<dbReference type="SMART" id="SM00823">
    <property type="entry name" value="PKS_PP"/>
    <property type="match status" value="3"/>
</dbReference>
<feature type="domain" description="Carrier" evidence="7">
    <location>
        <begin position="942"/>
        <end position="1016"/>
    </location>
</feature>
<dbReference type="InterPro" id="IPR010060">
    <property type="entry name" value="NRPS_synth"/>
</dbReference>
<dbReference type="RefSeq" id="WP_176734430.1">
    <property type="nucleotide sequence ID" value="NZ_FMCW01000041.1"/>
</dbReference>
<dbReference type="InterPro" id="IPR000873">
    <property type="entry name" value="AMP-dep_synth/lig_dom"/>
</dbReference>
<evidence type="ECO:0000256" key="6">
    <source>
        <dbReference type="ARBA" id="ARBA00023194"/>
    </source>
</evidence>
<dbReference type="Gene3D" id="3.40.50.1820">
    <property type="entry name" value="alpha/beta hydrolase"/>
    <property type="match status" value="1"/>
</dbReference>
<keyword evidence="4" id="KW-0597">Phosphoprotein</keyword>
<dbReference type="InterPro" id="IPR020806">
    <property type="entry name" value="PKS_PP-bd"/>
</dbReference>
<dbReference type="SUPFAM" id="SSF47336">
    <property type="entry name" value="ACP-like"/>
    <property type="match status" value="3"/>
</dbReference>
<dbReference type="NCBIfam" id="TIGR01733">
    <property type="entry name" value="AA-adenyl-dom"/>
    <property type="match status" value="3"/>
</dbReference>
<dbReference type="Pfam" id="PF00550">
    <property type="entry name" value="PP-binding"/>
    <property type="match status" value="3"/>
</dbReference>
<gene>
    <name evidence="8" type="ORF">GA0070558_14130</name>
</gene>
<dbReference type="PROSITE" id="PS00455">
    <property type="entry name" value="AMP_BINDING"/>
    <property type="match status" value="3"/>
</dbReference>
<dbReference type="PROSITE" id="PS00012">
    <property type="entry name" value="PHOSPHOPANTETHEINE"/>
    <property type="match status" value="3"/>
</dbReference>
<proteinExistence type="inferred from homology"/>
<dbReference type="FunFam" id="3.40.50.980:FF:000002">
    <property type="entry name" value="Enterobactin synthetase component F"/>
    <property type="match status" value="1"/>
</dbReference>
<dbReference type="GO" id="GO:0008610">
    <property type="term" value="P:lipid biosynthetic process"/>
    <property type="evidence" value="ECO:0007669"/>
    <property type="project" value="UniProtKB-ARBA"/>
</dbReference>
<dbReference type="PANTHER" id="PTHR45527:SF1">
    <property type="entry name" value="FATTY ACID SYNTHASE"/>
    <property type="match status" value="1"/>
</dbReference>
<dbReference type="Gene3D" id="3.30.559.10">
    <property type="entry name" value="Chloramphenicol acetyltransferase-like domain"/>
    <property type="match status" value="4"/>
</dbReference>
<dbReference type="GO" id="GO:0031177">
    <property type="term" value="F:phosphopantetheine binding"/>
    <property type="evidence" value="ECO:0007669"/>
    <property type="project" value="InterPro"/>
</dbReference>
<dbReference type="FunFam" id="1.10.1200.10:FF:000005">
    <property type="entry name" value="Nonribosomal peptide synthetase 1"/>
    <property type="match status" value="1"/>
</dbReference>
<dbReference type="Gene3D" id="3.40.50.980">
    <property type="match status" value="6"/>
</dbReference>
<dbReference type="GO" id="GO:0043041">
    <property type="term" value="P:amino acid activation for nonribosomal peptide biosynthetic process"/>
    <property type="evidence" value="ECO:0007669"/>
    <property type="project" value="TreeGrafter"/>
</dbReference>
<dbReference type="GO" id="GO:0017000">
    <property type="term" value="P:antibiotic biosynthetic process"/>
    <property type="evidence" value="ECO:0007669"/>
    <property type="project" value="UniProtKB-KW"/>
</dbReference>
<feature type="domain" description="Carrier" evidence="7">
    <location>
        <begin position="1993"/>
        <end position="2067"/>
    </location>
</feature>
<dbReference type="NCBIfam" id="TIGR01720">
    <property type="entry name" value="NRPS-para261"/>
    <property type="match status" value="1"/>
</dbReference>
<dbReference type="GO" id="GO:0005829">
    <property type="term" value="C:cytosol"/>
    <property type="evidence" value="ECO:0007669"/>
    <property type="project" value="TreeGrafter"/>
</dbReference>
<evidence type="ECO:0000256" key="1">
    <source>
        <dbReference type="ARBA" id="ARBA00001957"/>
    </source>
</evidence>
<comment type="cofactor">
    <cofactor evidence="1">
        <name>pantetheine 4'-phosphate</name>
        <dbReference type="ChEBI" id="CHEBI:47942"/>
    </cofactor>
</comment>
<evidence type="ECO:0000256" key="4">
    <source>
        <dbReference type="ARBA" id="ARBA00022553"/>
    </source>
</evidence>
<dbReference type="InterPro" id="IPR025110">
    <property type="entry name" value="AMP-bd_C"/>
</dbReference>